<comment type="similarity">
    <text evidence="5">Belongs to the TMEM41 family.</text>
</comment>
<feature type="domain" description="VTT" evidence="8">
    <location>
        <begin position="286"/>
        <end position="414"/>
    </location>
</feature>
<protein>
    <recommendedName>
        <fullName evidence="8">VTT domain-containing protein</fullName>
    </recommendedName>
</protein>
<feature type="compositionally biased region" description="Low complexity" evidence="6">
    <location>
        <begin position="57"/>
        <end position="70"/>
    </location>
</feature>
<feature type="compositionally biased region" description="Low complexity" evidence="6">
    <location>
        <begin position="1"/>
        <end position="18"/>
    </location>
</feature>
<evidence type="ECO:0000259" key="8">
    <source>
        <dbReference type="Pfam" id="PF09335"/>
    </source>
</evidence>
<comment type="subcellular location">
    <subcellularLocation>
        <location evidence="1">Membrane</location>
        <topology evidence="1">Multi-pass membrane protein</topology>
    </subcellularLocation>
</comment>
<accession>A0A427YLH1</accession>
<evidence type="ECO:0000256" key="6">
    <source>
        <dbReference type="SAM" id="MobiDB-lite"/>
    </source>
</evidence>
<dbReference type="PANTHER" id="PTHR43220">
    <property type="match status" value="1"/>
</dbReference>
<proteinExistence type="inferred from homology"/>
<evidence type="ECO:0000256" key="5">
    <source>
        <dbReference type="ARBA" id="ARBA00025797"/>
    </source>
</evidence>
<dbReference type="Proteomes" id="UP000279259">
    <property type="component" value="Unassembled WGS sequence"/>
</dbReference>
<dbReference type="OrthoDB" id="3364966at2759"/>
<feature type="transmembrane region" description="Helical" evidence="7">
    <location>
        <begin position="289"/>
        <end position="310"/>
    </location>
</feature>
<evidence type="ECO:0000256" key="3">
    <source>
        <dbReference type="ARBA" id="ARBA00022989"/>
    </source>
</evidence>
<feature type="transmembrane region" description="Helical" evidence="7">
    <location>
        <begin position="356"/>
        <end position="372"/>
    </location>
</feature>
<evidence type="ECO:0000256" key="4">
    <source>
        <dbReference type="ARBA" id="ARBA00023136"/>
    </source>
</evidence>
<dbReference type="InterPro" id="IPR045014">
    <property type="entry name" value="TM41A/B"/>
</dbReference>
<evidence type="ECO:0000256" key="2">
    <source>
        <dbReference type="ARBA" id="ARBA00022692"/>
    </source>
</evidence>
<feature type="transmembrane region" description="Helical" evidence="7">
    <location>
        <begin position="317"/>
        <end position="336"/>
    </location>
</feature>
<dbReference type="PANTHER" id="PTHR43220:SF18">
    <property type="entry name" value="TRANSMEMBRANE PROTEIN 41B"/>
    <property type="match status" value="1"/>
</dbReference>
<comment type="caution">
    <text evidence="9">The sequence shown here is derived from an EMBL/GenBank/DDBJ whole genome shotgun (WGS) entry which is preliminary data.</text>
</comment>
<dbReference type="Pfam" id="PF09335">
    <property type="entry name" value="VTT_dom"/>
    <property type="match status" value="1"/>
</dbReference>
<evidence type="ECO:0000256" key="1">
    <source>
        <dbReference type="ARBA" id="ARBA00004141"/>
    </source>
</evidence>
<keyword evidence="3 7" id="KW-1133">Transmembrane helix</keyword>
<dbReference type="STRING" id="1890683.A0A427YLH1"/>
<organism evidence="9 10">
    <name type="scientific">Saitozyma podzolica</name>
    <dbReference type="NCBI Taxonomy" id="1890683"/>
    <lineage>
        <taxon>Eukaryota</taxon>
        <taxon>Fungi</taxon>
        <taxon>Dikarya</taxon>
        <taxon>Basidiomycota</taxon>
        <taxon>Agaricomycotina</taxon>
        <taxon>Tremellomycetes</taxon>
        <taxon>Tremellales</taxon>
        <taxon>Trimorphomycetaceae</taxon>
        <taxon>Saitozyma</taxon>
    </lineage>
</organism>
<feature type="compositionally biased region" description="Low complexity" evidence="6">
    <location>
        <begin position="29"/>
        <end position="47"/>
    </location>
</feature>
<dbReference type="AlphaFoldDB" id="A0A427YLH1"/>
<feature type="transmembrane region" description="Helical" evidence="7">
    <location>
        <begin position="432"/>
        <end position="449"/>
    </location>
</feature>
<evidence type="ECO:0000313" key="10">
    <source>
        <dbReference type="Proteomes" id="UP000279259"/>
    </source>
</evidence>
<gene>
    <name evidence="9" type="ORF">EHS25_009269</name>
</gene>
<reference evidence="9 10" key="1">
    <citation type="submission" date="2018-11" db="EMBL/GenBank/DDBJ databases">
        <title>Genome sequence of Saitozyma podzolica DSM 27192.</title>
        <authorList>
            <person name="Aliyu H."/>
            <person name="Gorte O."/>
            <person name="Ochsenreither K."/>
        </authorList>
    </citation>
    <scope>NUCLEOTIDE SEQUENCE [LARGE SCALE GENOMIC DNA]</scope>
    <source>
        <strain evidence="9 10">DSM 27192</strain>
    </source>
</reference>
<name>A0A427YLH1_9TREE</name>
<evidence type="ECO:0000256" key="7">
    <source>
        <dbReference type="SAM" id="Phobius"/>
    </source>
</evidence>
<dbReference type="EMBL" id="RSCD01000007">
    <property type="protein sequence ID" value="RSH91899.1"/>
    <property type="molecule type" value="Genomic_DNA"/>
</dbReference>
<feature type="transmembrane region" description="Helical" evidence="7">
    <location>
        <begin position="212"/>
        <end position="231"/>
    </location>
</feature>
<dbReference type="InterPro" id="IPR032816">
    <property type="entry name" value="VTT_dom"/>
</dbReference>
<dbReference type="GO" id="GO:0005789">
    <property type="term" value="C:endoplasmic reticulum membrane"/>
    <property type="evidence" value="ECO:0007669"/>
    <property type="project" value="TreeGrafter"/>
</dbReference>
<dbReference type="GO" id="GO:0000045">
    <property type="term" value="P:autophagosome assembly"/>
    <property type="evidence" value="ECO:0007669"/>
    <property type="project" value="TreeGrafter"/>
</dbReference>
<feature type="region of interest" description="Disordered" evidence="6">
    <location>
        <begin position="1"/>
        <end position="128"/>
    </location>
</feature>
<keyword evidence="2 7" id="KW-0812">Transmembrane</keyword>
<feature type="region of interest" description="Disordered" evidence="6">
    <location>
        <begin position="160"/>
        <end position="188"/>
    </location>
</feature>
<evidence type="ECO:0000313" key="9">
    <source>
        <dbReference type="EMBL" id="RSH91899.1"/>
    </source>
</evidence>
<feature type="compositionally biased region" description="Polar residues" evidence="6">
    <location>
        <begin position="78"/>
        <end position="89"/>
    </location>
</feature>
<keyword evidence="4 7" id="KW-0472">Membrane</keyword>
<sequence length="596" mass="64679">MSSDSPPSYTPTTISSYPQPHPSFRQRKSSTIISISSSGSDTSPTRSPTQTLKGLPSAMQTSASASTSTSIVEPASYRTESIPSLSRDSMISLRSDVSGSSPPSFHSGISVDEEEDYPQTPTHPAYDTHTHAHAHAHGNGQVHGIHHHAYPIPPGAVPPHLRADLGLSRKGSSDSSLADAEEGEATPLLAGQSEEFKGKWYEGPLFVTGVKLSVLFIIFTAVVVGTFWFGMPKVDPEDKPTLKLPRSFADLQALNALFQKYKNKYPFRILACGVVSYLFVQTFSLPGSMYISILFGAAYGMIYGLLLSCLCDSVGSIFCYTLSSLLAPPLLALPFYRARVETWRTKIMGDPKEGKQVSWDSVFAFLIVLRIAPFPPHWVANFVAPHLGIGPLMFWLSCFIGIAPVSVIHVTIGSSLDSMTSAADFHILSLRNVLGLCAVVVAVLIPVGLKRIFRKDLGELGEAEGVFEETAADESAIDVPPVHQVLEVDEHGVPRRFQAIDSGLVLAGPSRGDASIHPDLPAGDRKGKRRALDIIADVAEDDEAHIDQYEVFPHEERDTPAEKHRVHAPIRGYGSIEPVQPVSDRTEPGVLWPFAR</sequence>
<feature type="compositionally biased region" description="Polar residues" evidence="6">
    <location>
        <begin position="95"/>
        <end position="104"/>
    </location>
</feature>
<feature type="transmembrane region" description="Helical" evidence="7">
    <location>
        <begin position="392"/>
        <end position="412"/>
    </location>
</feature>
<keyword evidence="10" id="KW-1185">Reference proteome</keyword>